<dbReference type="PANTHER" id="PTHR18964">
    <property type="entry name" value="ROK (REPRESSOR, ORF, KINASE) FAMILY"/>
    <property type="match status" value="1"/>
</dbReference>
<name>A0AAU7W4R4_9MICO</name>
<organism evidence="2">
    <name type="scientific">Microbacterium sp. A8/3-1</name>
    <dbReference type="NCBI Taxonomy" id="3160749"/>
    <lineage>
        <taxon>Bacteria</taxon>
        <taxon>Bacillati</taxon>
        <taxon>Actinomycetota</taxon>
        <taxon>Actinomycetes</taxon>
        <taxon>Micrococcales</taxon>
        <taxon>Microbacteriaceae</taxon>
        <taxon>Microbacterium</taxon>
    </lineage>
</organism>
<dbReference type="InterPro" id="IPR000600">
    <property type="entry name" value="ROK"/>
</dbReference>
<sequence>MADARGGSAFDAWPYLTGVERGALRELLIHGALPRAEIARRINVSRASLTRASRVLMEHSLVAEDEIALRGAMGRPSEMLVIREDTHHLLGIKLTGDSVFAVVTDLRARSVAEVEERLVSTSVEDTVDQIAAIHARFARTFGDIRAAGICLAGDLAQIDGRQIVVASYFLRWHDVPLAELLEQRLGIPVTADNDVRALTAAEHWFGAGAGCDSLALVTVGAGIGFGLVVEGRVVTGHNGRAGQLDHLIVDSNGPTCGLGHHGCASAYLPSASIVTAIGVEGLDYPGAVELARAGDPAATRAFDAAARALGLMIGTIINGLDPEKIVLTGDGLAVMDISGDEVMRAIDATRLPSDLPIPLDVQPFEFTEWARAGAVVAIRRLLRF</sequence>
<dbReference type="Gene3D" id="3.30.420.40">
    <property type="match status" value="2"/>
</dbReference>
<evidence type="ECO:0000256" key="1">
    <source>
        <dbReference type="ARBA" id="ARBA00006479"/>
    </source>
</evidence>
<dbReference type="SUPFAM" id="SSF46785">
    <property type="entry name" value="Winged helix' DNA-binding domain"/>
    <property type="match status" value="1"/>
</dbReference>
<reference evidence="2" key="1">
    <citation type="submission" date="2024-06" db="EMBL/GenBank/DDBJ databases">
        <title>Draft genome sequence of Microbacterium sp. strain A8/3-1, isolated from Oxytropis tragacanthoides Fisch. ex DC. Root nodules in the Altai region of Russia.</title>
        <authorList>
            <person name="Sazanova A."/>
            <person name="Guro P."/>
            <person name="Kuznetsova I."/>
            <person name="Belimov A."/>
            <person name="Safronova V."/>
        </authorList>
    </citation>
    <scope>NUCLEOTIDE SEQUENCE</scope>
    <source>
        <strain evidence="2">A8/3-1</strain>
    </source>
</reference>
<dbReference type="InterPro" id="IPR043129">
    <property type="entry name" value="ATPase_NBD"/>
</dbReference>
<dbReference type="InterPro" id="IPR036388">
    <property type="entry name" value="WH-like_DNA-bd_sf"/>
</dbReference>
<proteinExistence type="inferred from homology"/>
<dbReference type="Gene3D" id="1.10.10.10">
    <property type="entry name" value="Winged helix-like DNA-binding domain superfamily/Winged helix DNA-binding domain"/>
    <property type="match status" value="1"/>
</dbReference>
<dbReference type="SUPFAM" id="SSF53067">
    <property type="entry name" value="Actin-like ATPase domain"/>
    <property type="match status" value="1"/>
</dbReference>
<gene>
    <name evidence="2" type="ORF">ABS642_10180</name>
</gene>
<dbReference type="AlphaFoldDB" id="A0AAU7W4R4"/>
<comment type="similarity">
    <text evidence="1">Belongs to the ROK (NagC/XylR) family.</text>
</comment>
<dbReference type="EMBL" id="CP158357">
    <property type="protein sequence ID" value="XBX80434.1"/>
    <property type="molecule type" value="Genomic_DNA"/>
</dbReference>
<dbReference type="RefSeq" id="WP_350353236.1">
    <property type="nucleotide sequence ID" value="NZ_CP158357.1"/>
</dbReference>
<dbReference type="InterPro" id="IPR036390">
    <property type="entry name" value="WH_DNA-bd_sf"/>
</dbReference>
<accession>A0AAU7W4R4</accession>
<dbReference type="PANTHER" id="PTHR18964:SF149">
    <property type="entry name" value="BIFUNCTIONAL UDP-N-ACETYLGLUCOSAMINE 2-EPIMERASE_N-ACETYLMANNOSAMINE KINASE"/>
    <property type="match status" value="1"/>
</dbReference>
<protein>
    <submittedName>
        <fullName evidence="2">ROK family transcriptional regulator</fullName>
    </submittedName>
</protein>
<dbReference type="Pfam" id="PF00480">
    <property type="entry name" value="ROK"/>
    <property type="match status" value="1"/>
</dbReference>
<evidence type="ECO:0000313" key="2">
    <source>
        <dbReference type="EMBL" id="XBX80434.1"/>
    </source>
</evidence>